<evidence type="ECO:0000313" key="2">
    <source>
        <dbReference type="Proteomes" id="UP000460435"/>
    </source>
</evidence>
<proteinExistence type="predicted"/>
<dbReference type="Proteomes" id="UP000460435">
    <property type="component" value="Unassembled WGS sequence"/>
</dbReference>
<evidence type="ECO:0000313" key="1">
    <source>
        <dbReference type="EMBL" id="NDL58765.1"/>
    </source>
</evidence>
<organism evidence="1 2">
    <name type="scientific">Phytoactinopolyspora mesophila</name>
    <dbReference type="NCBI Taxonomy" id="2650750"/>
    <lineage>
        <taxon>Bacteria</taxon>
        <taxon>Bacillati</taxon>
        <taxon>Actinomycetota</taxon>
        <taxon>Actinomycetes</taxon>
        <taxon>Jiangellales</taxon>
        <taxon>Jiangellaceae</taxon>
        <taxon>Phytoactinopolyspora</taxon>
    </lineage>
</organism>
<reference evidence="1 2" key="1">
    <citation type="submission" date="2019-11" db="EMBL/GenBank/DDBJ databases">
        <authorList>
            <person name="Li X.-J."/>
            <person name="Feng X.-M."/>
        </authorList>
    </citation>
    <scope>NUCLEOTIDE SEQUENCE [LARGE SCALE GENOMIC DNA]</scope>
    <source>
        <strain evidence="1 2">XMNu-373</strain>
    </source>
</reference>
<dbReference type="EMBL" id="WLZY01000005">
    <property type="protein sequence ID" value="NDL58765.1"/>
    <property type="molecule type" value="Genomic_DNA"/>
</dbReference>
<name>A0A7K3M6A4_9ACTN</name>
<protein>
    <submittedName>
        <fullName evidence="1">Uncharacterized protein</fullName>
    </submittedName>
</protein>
<comment type="caution">
    <text evidence="1">The sequence shown here is derived from an EMBL/GenBank/DDBJ whole genome shotgun (WGS) entry which is preliminary data.</text>
</comment>
<sequence>MLYDCPECGLPAEVTVRDRLPSTAGLVEHVDVHCVAQHRFVGPADSLRVLL</sequence>
<dbReference type="AlphaFoldDB" id="A0A7K3M6A4"/>
<dbReference type="RefSeq" id="WP_162451445.1">
    <property type="nucleotide sequence ID" value="NZ_WLZY01000005.1"/>
</dbReference>
<keyword evidence="2" id="KW-1185">Reference proteome</keyword>
<accession>A0A7K3M6A4</accession>
<gene>
    <name evidence="1" type="ORF">F7O44_16975</name>
</gene>